<dbReference type="Proteomes" id="UP000324800">
    <property type="component" value="Unassembled WGS sequence"/>
</dbReference>
<accession>A0A5J4VXV6</accession>
<evidence type="ECO:0000313" key="1">
    <source>
        <dbReference type="EMBL" id="KAA6387494.1"/>
    </source>
</evidence>
<name>A0A5J4VXV6_9EUKA</name>
<dbReference type="AlphaFoldDB" id="A0A5J4VXV6"/>
<comment type="caution">
    <text evidence="1">The sequence shown here is derived from an EMBL/GenBank/DDBJ whole genome shotgun (WGS) entry which is preliminary data.</text>
</comment>
<gene>
    <name evidence="1" type="ORF">EZS28_016978</name>
</gene>
<sequence>MATESIESFNIDWSDKYGFYAIAAQDLKAGDIVIHENPFAYQLPHLQEK</sequence>
<protein>
    <recommendedName>
        <fullName evidence="3">SET domain-containing protein</fullName>
    </recommendedName>
</protein>
<proteinExistence type="predicted"/>
<evidence type="ECO:0008006" key="3">
    <source>
        <dbReference type="Google" id="ProtNLM"/>
    </source>
</evidence>
<evidence type="ECO:0000313" key="2">
    <source>
        <dbReference type="Proteomes" id="UP000324800"/>
    </source>
</evidence>
<reference evidence="1 2" key="1">
    <citation type="submission" date="2019-03" db="EMBL/GenBank/DDBJ databases">
        <title>Single cell metagenomics reveals metabolic interactions within the superorganism composed of flagellate Streblomastix strix and complex community of Bacteroidetes bacteria on its surface.</title>
        <authorList>
            <person name="Treitli S.C."/>
            <person name="Kolisko M."/>
            <person name="Husnik F."/>
            <person name="Keeling P."/>
            <person name="Hampl V."/>
        </authorList>
    </citation>
    <scope>NUCLEOTIDE SEQUENCE [LARGE SCALE GENOMIC DNA]</scope>
    <source>
        <strain evidence="1">ST1C</strain>
    </source>
</reference>
<dbReference type="EMBL" id="SNRW01004351">
    <property type="protein sequence ID" value="KAA6387494.1"/>
    <property type="molecule type" value="Genomic_DNA"/>
</dbReference>
<dbReference type="OrthoDB" id="265717at2759"/>
<organism evidence="1 2">
    <name type="scientific">Streblomastix strix</name>
    <dbReference type="NCBI Taxonomy" id="222440"/>
    <lineage>
        <taxon>Eukaryota</taxon>
        <taxon>Metamonada</taxon>
        <taxon>Preaxostyla</taxon>
        <taxon>Oxymonadida</taxon>
        <taxon>Streblomastigidae</taxon>
        <taxon>Streblomastix</taxon>
    </lineage>
</organism>
<feature type="non-terminal residue" evidence="1">
    <location>
        <position position="49"/>
    </location>
</feature>